<accession>A0A1E7F2B9</accession>
<evidence type="ECO:0000313" key="7">
    <source>
        <dbReference type="EMBL" id="OEU12145.1"/>
    </source>
</evidence>
<dbReference type="InParanoid" id="A0A1E7F2B9"/>
<keyword evidence="2 4" id="KW-0863">Zinc-finger</keyword>
<feature type="compositionally biased region" description="Acidic residues" evidence="5">
    <location>
        <begin position="181"/>
        <end position="191"/>
    </location>
</feature>
<dbReference type="PROSITE" id="PS50103">
    <property type="entry name" value="ZF_C3H1"/>
    <property type="match status" value="1"/>
</dbReference>
<dbReference type="EMBL" id="KV784365">
    <property type="protein sequence ID" value="OEU12145.1"/>
    <property type="molecule type" value="Genomic_DNA"/>
</dbReference>
<dbReference type="Pfam" id="PF13451">
    <property type="entry name" value="zf_Tbcl"/>
    <property type="match status" value="1"/>
</dbReference>
<dbReference type="SMART" id="SM00356">
    <property type="entry name" value="ZnF_C3H1"/>
    <property type="match status" value="2"/>
</dbReference>
<dbReference type="InterPro" id="IPR000571">
    <property type="entry name" value="Znf_CCCH"/>
</dbReference>
<dbReference type="AlphaFoldDB" id="A0A1E7F2B9"/>
<feature type="compositionally biased region" description="Low complexity" evidence="5">
    <location>
        <begin position="192"/>
        <end position="205"/>
    </location>
</feature>
<name>A0A1E7F2B9_9STRA</name>
<evidence type="ECO:0000313" key="8">
    <source>
        <dbReference type="Proteomes" id="UP000095751"/>
    </source>
</evidence>
<organism evidence="7 8">
    <name type="scientific">Fragilariopsis cylindrus CCMP1102</name>
    <dbReference type="NCBI Taxonomy" id="635003"/>
    <lineage>
        <taxon>Eukaryota</taxon>
        <taxon>Sar</taxon>
        <taxon>Stramenopiles</taxon>
        <taxon>Ochrophyta</taxon>
        <taxon>Bacillariophyta</taxon>
        <taxon>Bacillariophyceae</taxon>
        <taxon>Bacillariophycidae</taxon>
        <taxon>Bacillariales</taxon>
        <taxon>Bacillariaceae</taxon>
        <taxon>Fragilariopsis</taxon>
    </lineage>
</organism>
<feature type="compositionally biased region" description="Basic residues" evidence="5">
    <location>
        <begin position="294"/>
        <end position="311"/>
    </location>
</feature>
<feature type="region of interest" description="Disordered" evidence="5">
    <location>
        <begin position="171"/>
        <end position="227"/>
    </location>
</feature>
<keyword evidence="3 4" id="KW-0862">Zinc</keyword>
<reference evidence="7 8" key="1">
    <citation type="submission" date="2016-09" db="EMBL/GenBank/DDBJ databases">
        <title>Extensive genetic diversity and differential bi-allelic expression allows diatom success in the polar Southern Ocean.</title>
        <authorList>
            <consortium name="DOE Joint Genome Institute"/>
            <person name="Mock T."/>
            <person name="Otillar R.P."/>
            <person name="Strauss J."/>
            <person name="Dupont C."/>
            <person name="Frickenhaus S."/>
            <person name="Maumus F."/>
            <person name="Mcmullan M."/>
            <person name="Sanges R."/>
            <person name="Schmutz J."/>
            <person name="Toseland A."/>
            <person name="Valas R."/>
            <person name="Veluchamy A."/>
            <person name="Ward B.J."/>
            <person name="Allen A."/>
            <person name="Barry K."/>
            <person name="Falciatore A."/>
            <person name="Ferrante M."/>
            <person name="Fortunato A.E."/>
            <person name="Gloeckner G."/>
            <person name="Gruber A."/>
            <person name="Hipkin R."/>
            <person name="Janech M."/>
            <person name="Kroth P."/>
            <person name="Leese F."/>
            <person name="Lindquist E."/>
            <person name="Lyon B.R."/>
            <person name="Martin J."/>
            <person name="Mayer C."/>
            <person name="Parker M."/>
            <person name="Quesneville H."/>
            <person name="Raymond J."/>
            <person name="Uhlig C."/>
            <person name="Valentin K.U."/>
            <person name="Worden A.Z."/>
            <person name="Armbrust E.V."/>
            <person name="Bowler C."/>
            <person name="Green B."/>
            <person name="Moulton V."/>
            <person name="Van Oosterhout C."/>
            <person name="Grigoriev I."/>
        </authorList>
    </citation>
    <scope>NUCLEOTIDE SEQUENCE [LARGE SCALE GENOMIC DNA]</scope>
    <source>
        <strain evidence="7 8">CCMP1102</strain>
    </source>
</reference>
<keyword evidence="1 4" id="KW-0479">Metal-binding</keyword>
<keyword evidence="8" id="KW-1185">Reference proteome</keyword>
<dbReference type="Proteomes" id="UP000095751">
    <property type="component" value="Unassembled WGS sequence"/>
</dbReference>
<evidence type="ECO:0000256" key="3">
    <source>
        <dbReference type="ARBA" id="ARBA00022833"/>
    </source>
</evidence>
<dbReference type="SUPFAM" id="SSF90229">
    <property type="entry name" value="CCCH zinc finger"/>
    <property type="match status" value="1"/>
</dbReference>
<evidence type="ECO:0000259" key="6">
    <source>
        <dbReference type="PROSITE" id="PS50103"/>
    </source>
</evidence>
<proteinExistence type="predicted"/>
<feature type="region of interest" description="Disordered" evidence="5">
    <location>
        <begin position="268"/>
        <end position="311"/>
    </location>
</feature>
<dbReference type="InterPro" id="IPR036855">
    <property type="entry name" value="Znf_CCCH_sf"/>
</dbReference>
<dbReference type="OrthoDB" id="48595at2759"/>
<dbReference type="InterPro" id="IPR025306">
    <property type="entry name" value="Zn-bnd_dom_prob"/>
</dbReference>
<dbReference type="Pfam" id="PF00642">
    <property type="entry name" value="zf-CCCH"/>
    <property type="match status" value="1"/>
</dbReference>
<evidence type="ECO:0000256" key="4">
    <source>
        <dbReference type="PROSITE-ProRule" id="PRU00723"/>
    </source>
</evidence>
<evidence type="ECO:0000256" key="2">
    <source>
        <dbReference type="ARBA" id="ARBA00022771"/>
    </source>
</evidence>
<feature type="domain" description="C3H1-type" evidence="6">
    <location>
        <begin position="143"/>
        <end position="171"/>
    </location>
</feature>
<dbReference type="KEGG" id="fcy:FRACYDRAFT_244406"/>
<feature type="region of interest" description="Disordered" evidence="5">
    <location>
        <begin position="120"/>
        <end position="145"/>
    </location>
</feature>
<dbReference type="Gene3D" id="4.10.1000.10">
    <property type="entry name" value="Zinc finger, CCCH-type"/>
    <property type="match status" value="1"/>
</dbReference>
<evidence type="ECO:0000256" key="1">
    <source>
        <dbReference type="ARBA" id="ARBA00022723"/>
    </source>
</evidence>
<evidence type="ECO:0000256" key="5">
    <source>
        <dbReference type="SAM" id="MobiDB-lite"/>
    </source>
</evidence>
<sequence>MTTPAKEDTPTTSTVVDVDVDVDVVKLEKVYRDAVIEFKKDKTNKDLRRARTAAKRVWDEAVFKKIQTTDKCAIQLNCKDCSQNFLFTKEEQEYYKDPERNWNHKPLRCRSCAELQKGRRRTSNAIDNENEQKNERNDDESKGKGRNMCYEFQRKGECKYGNECKFNHDPNFGGKKRKHDDEDDENNDSDDGTNNGDGDVKVLPVVDDDDNNKEEGDKKGKDDDVPPLIPTCKWGKNCTLKRCRFNHDDDGSSSTCVTVGTNDTTAAAAAKADKKTSKDDDDDDDDNITGTNDKKKKKKKHKKKKKAKTED</sequence>
<feature type="zinc finger region" description="C3H1-type" evidence="4">
    <location>
        <begin position="143"/>
        <end position="171"/>
    </location>
</feature>
<feature type="compositionally biased region" description="Basic and acidic residues" evidence="5">
    <location>
        <begin position="130"/>
        <end position="143"/>
    </location>
</feature>
<dbReference type="GO" id="GO:0008270">
    <property type="term" value="F:zinc ion binding"/>
    <property type="evidence" value="ECO:0007669"/>
    <property type="project" value="UniProtKB-KW"/>
</dbReference>
<protein>
    <recommendedName>
        <fullName evidence="6">C3H1-type domain-containing protein</fullName>
    </recommendedName>
</protein>
<feature type="compositionally biased region" description="Basic and acidic residues" evidence="5">
    <location>
        <begin position="213"/>
        <end position="224"/>
    </location>
</feature>
<gene>
    <name evidence="7" type="ORF">FRACYDRAFT_244406</name>
</gene>